<name>V4UJW5_CITCL</name>
<dbReference type="Proteomes" id="UP000030687">
    <property type="component" value="Unassembled WGS sequence"/>
</dbReference>
<reference evidence="2 3" key="1">
    <citation type="submission" date="2013-10" db="EMBL/GenBank/DDBJ databases">
        <authorList>
            <consortium name="International Citrus Genome Consortium"/>
            <person name="Jenkins J."/>
            <person name="Schmutz J."/>
            <person name="Prochnik S."/>
            <person name="Rokhsar D."/>
            <person name="Gmitter F."/>
            <person name="Ollitrault P."/>
            <person name="Machado M."/>
            <person name="Talon M."/>
            <person name="Wincker P."/>
            <person name="Jaillon O."/>
            <person name="Morgante M."/>
        </authorList>
    </citation>
    <scope>NUCLEOTIDE SEQUENCE</scope>
    <source>
        <strain evidence="3">cv. Clemenules</strain>
    </source>
</reference>
<dbReference type="KEGG" id="cic:CICLE_v10010028mg"/>
<evidence type="ECO:0000313" key="2">
    <source>
        <dbReference type="EMBL" id="ESR66457.1"/>
    </source>
</evidence>
<dbReference type="Gramene" id="ESR66457">
    <property type="protein sequence ID" value="ESR66457"/>
    <property type="gene ID" value="CICLE_v10010028mg"/>
</dbReference>
<dbReference type="InParanoid" id="V4UJW5"/>
<evidence type="ECO:0000313" key="3">
    <source>
        <dbReference type="Proteomes" id="UP000030687"/>
    </source>
</evidence>
<proteinExistence type="predicted"/>
<evidence type="ECO:0000256" key="1">
    <source>
        <dbReference type="SAM" id="MobiDB-lite"/>
    </source>
</evidence>
<protein>
    <submittedName>
        <fullName evidence="2">Uncharacterized protein</fullName>
    </submittedName>
</protein>
<accession>V4UJW5</accession>
<dbReference type="EMBL" id="KI535697">
    <property type="protein sequence ID" value="ESR66457.1"/>
    <property type="molecule type" value="Genomic_DNA"/>
</dbReference>
<gene>
    <name evidence="2" type="ORF">CICLE_v10010028mg</name>
</gene>
<sequence>MEGTINNFFSSFEKKKNNNNNTLEEKRVVPTVLNKVNEILVPSLESAYIYSYVSFYKHNLMRKGTLIKEMQIVSRLTSNFTNNQGYECYYRDEKE</sequence>
<feature type="region of interest" description="Disordered" evidence="1">
    <location>
        <begin position="1"/>
        <end position="23"/>
    </location>
</feature>
<organism evidence="2 3">
    <name type="scientific">Citrus clementina</name>
    <name type="common">Clementine</name>
    <name type="synonym">Citrus deliciosa x Citrus sinensis</name>
    <dbReference type="NCBI Taxonomy" id="85681"/>
    <lineage>
        <taxon>Eukaryota</taxon>
        <taxon>Viridiplantae</taxon>
        <taxon>Streptophyta</taxon>
        <taxon>Embryophyta</taxon>
        <taxon>Tracheophyta</taxon>
        <taxon>Spermatophyta</taxon>
        <taxon>Magnoliopsida</taxon>
        <taxon>eudicotyledons</taxon>
        <taxon>Gunneridae</taxon>
        <taxon>Pentapetalae</taxon>
        <taxon>rosids</taxon>
        <taxon>malvids</taxon>
        <taxon>Sapindales</taxon>
        <taxon>Rutaceae</taxon>
        <taxon>Aurantioideae</taxon>
        <taxon>Citrus</taxon>
    </lineage>
</organism>
<dbReference type="AlphaFoldDB" id="V4UJW5"/>
<keyword evidence="3" id="KW-1185">Reference proteome</keyword>
<feature type="compositionally biased region" description="Low complexity" evidence="1">
    <location>
        <begin position="1"/>
        <end position="11"/>
    </location>
</feature>